<dbReference type="Proteomes" id="UP000053660">
    <property type="component" value="Unassembled WGS sequence"/>
</dbReference>
<dbReference type="AlphaFoldDB" id="A0A0B1S9Z3"/>
<dbReference type="EMBL" id="KN585984">
    <property type="protein sequence ID" value="KHJ81749.1"/>
    <property type="molecule type" value="Genomic_DNA"/>
</dbReference>
<reference evidence="1 2" key="1">
    <citation type="submission" date="2014-03" db="EMBL/GenBank/DDBJ databases">
        <title>Draft genome of the hookworm Oesophagostomum dentatum.</title>
        <authorList>
            <person name="Mitreva M."/>
        </authorList>
    </citation>
    <scope>NUCLEOTIDE SEQUENCE [LARGE SCALE GENOMIC DNA]</scope>
    <source>
        <strain evidence="1 2">OD-Hann</strain>
    </source>
</reference>
<gene>
    <name evidence="1" type="ORF">OESDEN_18563</name>
</gene>
<organism evidence="1 2">
    <name type="scientific">Oesophagostomum dentatum</name>
    <name type="common">Nodular worm</name>
    <dbReference type="NCBI Taxonomy" id="61180"/>
    <lineage>
        <taxon>Eukaryota</taxon>
        <taxon>Metazoa</taxon>
        <taxon>Ecdysozoa</taxon>
        <taxon>Nematoda</taxon>
        <taxon>Chromadorea</taxon>
        <taxon>Rhabditida</taxon>
        <taxon>Rhabditina</taxon>
        <taxon>Rhabditomorpha</taxon>
        <taxon>Strongyloidea</taxon>
        <taxon>Strongylidae</taxon>
        <taxon>Oesophagostomum</taxon>
    </lineage>
</organism>
<proteinExistence type="predicted"/>
<accession>A0A0B1S9Z3</accession>
<evidence type="ECO:0000313" key="2">
    <source>
        <dbReference type="Proteomes" id="UP000053660"/>
    </source>
</evidence>
<name>A0A0B1S9Z3_OESDE</name>
<keyword evidence="2" id="KW-1185">Reference proteome</keyword>
<sequence>MTEEEKNLRESKTTNVNLNCSRDHTINEIHMDVTQCEASESTSTICETIQPRFSLCSSDTGDHVQEKSPASMLMCSTGLSLLETSAEFSTQDSRTARSPYSQLGKDRGDWHGVHSEVPTCTSTTEEHCQDVKPVKDITPDAGDLIVDITSKVFFFLLILKGPPILASIFRTQALSQSKQRMLRRKNIFLKIRLKKVLELKTSEESVIRLTETVMFSKVQLLFRAYLPPLRQVKGSYHNENDYVKKNCLHFD</sequence>
<evidence type="ECO:0000313" key="1">
    <source>
        <dbReference type="EMBL" id="KHJ81749.1"/>
    </source>
</evidence>
<protein>
    <submittedName>
        <fullName evidence="1">Uncharacterized protein</fullName>
    </submittedName>
</protein>